<accession>A0AA47I750</accession>
<dbReference type="AlphaFoldDB" id="A0AA47I750"/>
<dbReference type="Proteomes" id="UP001164733">
    <property type="component" value="Chromosome"/>
</dbReference>
<dbReference type="InterPro" id="IPR051044">
    <property type="entry name" value="MAG_DAG_Lipase"/>
</dbReference>
<protein>
    <submittedName>
        <fullName evidence="2">Alpha/beta hydrolase</fullName>
    </submittedName>
</protein>
<sequence>MISESFTFKGKDYVEIFVYKWTPNVDVQVRGVVQLAHGMAETAARYEDFANDLTKNGFIVYANDHRGHGETAGKVETLGELGEDAFNSMVEDMHRLNSIIKEENVTLPIFLFGHSMGSFLTQRYICLYGSELKGVILTGTCGKREIIVDIGRIASKVEIMRRGRNAKSINLNKLIFGSNNNFFKPNRTLFDWLSRDNKEVDKYIENPYCGAVFTAGFFYDFLSGLKSVADAEEIKNIPNNLPIYIFGGDKDPVGKNGKGALKLVKTYEKHGVKDLTYKLYKEGRHEMLHETNKDEVTTDIIKWINAHV</sequence>
<proteinExistence type="predicted"/>
<reference evidence="2" key="1">
    <citation type="submission" date="2021-11" db="EMBL/GenBank/DDBJ databases">
        <title>Clostridia strains as spoilage organisms.</title>
        <authorList>
            <person name="Wambui J."/>
            <person name="Stevens M.J.A."/>
            <person name="Stephan R."/>
        </authorList>
    </citation>
    <scope>NUCLEOTIDE SEQUENCE</scope>
    <source>
        <strain evidence="2">CF009</strain>
    </source>
</reference>
<evidence type="ECO:0000313" key="2">
    <source>
        <dbReference type="EMBL" id="WAG60505.1"/>
    </source>
</evidence>
<dbReference type="PANTHER" id="PTHR11614">
    <property type="entry name" value="PHOSPHOLIPASE-RELATED"/>
    <property type="match status" value="1"/>
</dbReference>
<dbReference type="InterPro" id="IPR022742">
    <property type="entry name" value="Hydrolase_4"/>
</dbReference>
<dbReference type="Pfam" id="PF12146">
    <property type="entry name" value="Hydrolase_4"/>
    <property type="match status" value="1"/>
</dbReference>
<feature type="domain" description="Serine aminopeptidase S33" evidence="1">
    <location>
        <begin position="28"/>
        <end position="292"/>
    </location>
</feature>
<evidence type="ECO:0000259" key="1">
    <source>
        <dbReference type="Pfam" id="PF12146"/>
    </source>
</evidence>
<evidence type="ECO:0000313" key="3">
    <source>
        <dbReference type="Proteomes" id="UP001164733"/>
    </source>
</evidence>
<name>A0AA47I750_9CLOT</name>
<gene>
    <name evidence="2" type="ORF">LL038_23760</name>
</gene>
<dbReference type="EMBL" id="CP086239">
    <property type="protein sequence ID" value="WAG60505.1"/>
    <property type="molecule type" value="Genomic_DNA"/>
</dbReference>
<organism evidence="2 3">
    <name type="scientific">Clostridium estertheticum</name>
    <dbReference type="NCBI Taxonomy" id="238834"/>
    <lineage>
        <taxon>Bacteria</taxon>
        <taxon>Bacillati</taxon>
        <taxon>Bacillota</taxon>
        <taxon>Clostridia</taxon>
        <taxon>Eubacteriales</taxon>
        <taxon>Clostridiaceae</taxon>
        <taxon>Clostridium</taxon>
    </lineage>
</organism>
<dbReference type="RefSeq" id="WP_216122848.1">
    <property type="nucleotide sequence ID" value="NZ_CP086239.1"/>
</dbReference>
<keyword evidence="2" id="KW-0378">Hydrolase</keyword>
<dbReference type="GO" id="GO:0016787">
    <property type="term" value="F:hydrolase activity"/>
    <property type="evidence" value="ECO:0007669"/>
    <property type="project" value="UniProtKB-KW"/>
</dbReference>